<dbReference type="Gene3D" id="3.20.20.70">
    <property type="entry name" value="Aldolase class I"/>
    <property type="match status" value="1"/>
</dbReference>
<evidence type="ECO:0000256" key="9">
    <source>
        <dbReference type="HAMAP-Rule" id="MF_00131"/>
    </source>
</evidence>
<evidence type="ECO:0000256" key="8">
    <source>
        <dbReference type="ARBA" id="ARBA00049047"/>
    </source>
</evidence>
<dbReference type="PANTHER" id="PTHR43406">
    <property type="entry name" value="TRYPTOPHAN SYNTHASE, ALPHA CHAIN"/>
    <property type="match status" value="1"/>
</dbReference>
<dbReference type="GO" id="GO:0004834">
    <property type="term" value="F:tryptophan synthase activity"/>
    <property type="evidence" value="ECO:0007669"/>
    <property type="project" value="UniProtKB-UniRule"/>
</dbReference>
<dbReference type="eggNOG" id="arCOG01086">
    <property type="taxonomic scope" value="Archaea"/>
</dbReference>
<gene>
    <name evidence="9" type="primary">trpA</name>
    <name evidence="11" type="ordered locus">Arcpr_0205</name>
</gene>
<evidence type="ECO:0000256" key="5">
    <source>
        <dbReference type="ARBA" id="ARBA00022822"/>
    </source>
</evidence>
<proteinExistence type="inferred from homology"/>
<dbReference type="GO" id="GO:0005829">
    <property type="term" value="C:cytosol"/>
    <property type="evidence" value="ECO:0007669"/>
    <property type="project" value="TreeGrafter"/>
</dbReference>
<evidence type="ECO:0000256" key="2">
    <source>
        <dbReference type="ARBA" id="ARBA00004733"/>
    </source>
</evidence>
<evidence type="ECO:0000256" key="6">
    <source>
        <dbReference type="ARBA" id="ARBA00023141"/>
    </source>
</evidence>
<dbReference type="InterPro" id="IPR018204">
    <property type="entry name" value="Trp_synthase_alpha_AS"/>
</dbReference>
<dbReference type="HAMAP" id="MF_00131">
    <property type="entry name" value="Trp_synth_alpha"/>
    <property type="match status" value="1"/>
</dbReference>
<dbReference type="Pfam" id="PF00290">
    <property type="entry name" value="Trp_syntA"/>
    <property type="match status" value="1"/>
</dbReference>
<dbReference type="GeneID" id="8738855"/>
<keyword evidence="4 9" id="KW-0028">Amino-acid biosynthesis</keyword>
<organism evidence="11 12">
    <name type="scientific">Archaeoglobus profundus (strain DSM 5631 / JCM 9629 / NBRC 100127 / Av18)</name>
    <dbReference type="NCBI Taxonomy" id="572546"/>
    <lineage>
        <taxon>Archaea</taxon>
        <taxon>Methanobacteriati</taxon>
        <taxon>Methanobacteriota</taxon>
        <taxon>Archaeoglobi</taxon>
        <taxon>Archaeoglobales</taxon>
        <taxon>Archaeoglobaceae</taxon>
        <taxon>Archaeoglobus</taxon>
    </lineage>
</organism>
<reference evidence="11 12" key="1">
    <citation type="journal article" date="2010" name="Stand. Genomic Sci.">
        <title>Complete genome sequence of Archaeoglobus profundus type strain (AV18).</title>
        <authorList>
            <person name="von Jan M."/>
            <person name="Lapidus A."/>
            <person name="Del Rio T.G."/>
            <person name="Copeland A."/>
            <person name="Tice H."/>
            <person name="Cheng J.F."/>
            <person name="Lucas S."/>
            <person name="Chen F."/>
            <person name="Nolan M."/>
            <person name="Goodwin L."/>
            <person name="Han C."/>
            <person name="Pitluck S."/>
            <person name="Liolios K."/>
            <person name="Ivanova N."/>
            <person name="Mavromatis K."/>
            <person name="Ovchinnikova G."/>
            <person name="Chertkov O."/>
            <person name="Pati A."/>
            <person name="Chen A."/>
            <person name="Palaniappan K."/>
            <person name="Land M."/>
            <person name="Hauser L."/>
            <person name="Chang Y.J."/>
            <person name="Jeffries C.D."/>
            <person name="Saunders E."/>
            <person name="Brettin T."/>
            <person name="Detter J.C."/>
            <person name="Chain P."/>
            <person name="Eichinger K."/>
            <person name="Huber H."/>
            <person name="Spring S."/>
            <person name="Rohde M."/>
            <person name="Goker M."/>
            <person name="Wirth R."/>
            <person name="Woyke T."/>
            <person name="Bristow J."/>
            <person name="Eisen J.A."/>
            <person name="Markowitz V."/>
            <person name="Hugenholtz P."/>
            <person name="Kyrpides N.C."/>
            <person name="Klenk H.P."/>
        </authorList>
    </citation>
    <scope>NUCLEOTIDE SEQUENCE [LARGE SCALE GENOMIC DNA]</scope>
    <source>
        <strain evidence="12">DSM 5631 / JCM 9629 / NBRC 100127 / Av18</strain>
    </source>
</reference>
<evidence type="ECO:0000256" key="1">
    <source>
        <dbReference type="ARBA" id="ARBA00003365"/>
    </source>
</evidence>
<evidence type="ECO:0000313" key="12">
    <source>
        <dbReference type="Proteomes" id="UP000001901"/>
    </source>
</evidence>
<dbReference type="FunFam" id="3.20.20.70:FF:000037">
    <property type="entry name" value="Tryptophan synthase alpha chain"/>
    <property type="match status" value="1"/>
</dbReference>
<keyword evidence="12" id="KW-1185">Reference proteome</keyword>
<comment type="catalytic activity">
    <reaction evidence="8 9">
        <text>(1S,2R)-1-C-(indol-3-yl)glycerol 3-phosphate + L-serine = D-glyceraldehyde 3-phosphate + L-tryptophan + H2O</text>
        <dbReference type="Rhea" id="RHEA:10532"/>
        <dbReference type="ChEBI" id="CHEBI:15377"/>
        <dbReference type="ChEBI" id="CHEBI:33384"/>
        <dbReference type="ChEBI" id="CHEBI:57912"/>
        <dbReference type="ChEBI" id="CHEBI:58866"/>
        <dbReference type="ChEBI" id="CHEBI:59776"/>
        <dbReference type="EC" id="4.2.1.20"/>
    </reaction>
</comment>
<evidence type="ECO:0000313" key="11">
    <source>
        <dbReference type="EMBL" id="ADB57276.1"/>
    </source>
</evidence>
<dbReference type="InterPro" id="IPR013785">
    <property type="entry name" value="Aldolase_TIM"/>
</dbReference>
<evidence type="ECO:0000256" key="3">
    <source>
        <dbReference type="ARBA" id="ARBA00011270"/>
    </source>
</evidence>
<feature type="active site" description="Proton acceptor" evidence="9">
    <location>
        <position position="47"/>
    </location>
</feature>
<comment type="function">
    <text evidence="1 9">The alpha subunit is responsible for the aldol cleavage of indoleglycerol phosphate to indole and glyceraldehyde 3-phosphate.</text>
</comment>
<dbReference type="SUPFAM" id="SSF51366">
    <property type="entry name" value="Ribulose-phoshate binding barrel"/>
    <property type="match status" value="1"/>
</dbReference>
<feature type="active site" description="Proton acceptor" evidence="9">
    <location>
        <position position="36"/>
    </location>
</feature>
<dbReference type="NCBIfam" id="TIGR00262">
    <property type="entry name" value="trpA"/>
    <property type="match status" value="1"/>
</dbReference>
<name>D2RG51_ARCPA</name>
<dbReference type="InterPro" id="IPR011060">
    <property type="entry name" value="RibuloseP-bd_barrel"/>
</dbReference>
<evidence type="ECO:0000256" key="4">
    <source>
        <dbReference type="ARBA" id="ARBA00022605"/>
    </source>
</evidence>
<dbReference type="Proteomes" id="UP000001901">
    <property type="component" value="Chromosome"/>
</dbReference>
<dbReference type="AlphaFoldDB" id="D2RG51"/>
<keyword evidence="7 9" id="KW-0456">Lyase</keyword>
<protein>
    <recommendedName>
        <fullName evidence="9">Tryptophan synthase alpha chain</fullName>
        <ecNumber evidence="9">4.2.1.20</ecNumber>
    </recommendedName>
</protein>
<dbReference type="STRING" id="572546.Arcpr_0205"/>
<comment type="subunit">
    <text evidence="3 9">Tetramer of two alpha and two beta chains.</text>
</comment>
<accession>D2RG51</accession>
<dbReference type="InterPro" id="IPR002028">
    <property type="entry name" value="Trp_synthase_suA"/>
</dbReference>
<dbReference type="EC" id="4.2.1.20" evidence="9"/>
<dbReference type="PROSITE" id="PS00167">
    <property type="entry name" value="TRP_SYNTHASE_ALPHA"/>
    <property type="match status" value="1"/>
</dbReference>
<dbReference type="EMBL" id="CP001857">
    <property type="protein sequence ID" value="ADB57276.1"/>
    <property type="molecule type" value="Genomic_DNA"/>
</dbReference>
<keyword evidence="6 9" id="KW-0057">Aromatic amino acid biosynthesis</keyword>
<dbReference type="KEGG" id="apo:Arcpr_0205"/>
<dbReference type="HOGENOM" id="CLU_016734_0_4_2"/>
<evidence type="ECO:0000256" key="10">
    <source>
        <dbReference type="RuleBase" id="RU003662"/>
    </source>
</evidence>
<dbReference type="OrthoDB" id="25658at2157"/>
<dbReference type="RefSeq" id="WP_012939612.1">
    <property type="nucleotide sequence ID" value="NC_013741.1"/>
</dbReference>
<dbReference type="PaxDb" id="572546-Arcpr_0205"/>
<keyword evidence="5 9" id="KW-0822">Tryptophan biosynthesis</keyword>
<sequence>MIQKPSLITYITAGDPNVDATLEFLEILSKYSEIIELGIPFSDPMADGKTIEKSHYRALKAGTKVKDVFRVIEEFKDNHRTPIVLMTYYNPVFVRGLDNFIGTAKDSGVDAMLVVDLPIEEADDYLSVCEKYDMKTVFLASPNTPNDRLKAIDEASSGFVYLISLYGTTGARDRISSLAFDLVKRARGVCVKPLAVGFGVSKAEHVRELLKAGADGVVVGSAIVKLIEEFGEKAGDKIEEKCRELRKGLYY</sequence>
<dbReference type="UniPathway" id="UPA00035">
    <property type="reaction ID" value="UER00044"/>
</dbReference>
<comment type="pathway">
    <text evidence="2 9">Amino-acid biosynthesis; L-tryptophan biosynthesis; L-tryptophan from chorismate: step 5/5.</text>
</comment>
<evidence type="ECO:0000256" key="7">
    <source>
        <dbReference type="ARBA" id="ARBA00023239"/>
    </source>
</evidence>
<dbReference type="CDD" id="cd04724">
    <property type="entry name" value="Tryptophan_synthase_alpha"/>
    <property type="match status" value="1"/>
</dbReference>
<dbReference type="PANTHER" id="PTHR43406:SF1">
    <property type="entry name" value="TRYPTOPHAN SYNTHASE ALPHA CHAIN, CHLOROPLASTIC"/>
    <property type="match status" value="1"/>
</dbReference>
<comment type="similarity">
    <text evidence="9 10">Belongs to the TrpA family.</text>
</comment>